<dbReference type="Proteomes" id="UP000002051">
    <property type="component" value="Unassembled WGS sequence"/>
</dbReference>
<comment type="similarity">
    <text evidence="2 9">Belongs to the phytosulfokine family.</text>
</comment>
<evidence type="ECO:0000313" key="13">
    <source>
        <dbReference type="Proteomes" id="UP000002051"/>
    </source>
</evidence>
<protein>
    <recommendedName>
        <fullName evidence="9">Phytosulfokine</fullName>
    </recommendedName>
    <component>
        <recommendedName>
            <fullName evidence="9">Phytosulfokine-alpha</fullName>
            <shortName evidence="9">PSK-alpha</shortName>
            <shortName evidence="9">Phytosulfokine-a</shortName>
        </recommendedName>
    </component>
    <component>
        <recommendedName>
            <fullName evidence="9">Phytosulfokine-beta</fullName>
            <shortName evidence="9">PSK-beta</shortName>
            <shortName evidence="9">Phytosulfokine-b</shortName>
        </recommendedName>
    </component>
</protein>
<evidence type="ECO:0000313" key="12">
    <source>
        <dbReference type="EnsemblPlants" id="KEH42096"/>
    </source>
</evidence>
<dbReference type="EMBL" id="PSQE01000001">
    <property type="protein sequence ID" value="RHN79616.1"/>
    <property type="molecule type" value="Genomic_DNA"/>
</dbReference>
<dbReference type="STRING" id="3880.A0A072VKD5"/>
<sequence length="93" mass="10860">MKHQIIILFFVIILSSFLASPRLIVPPNGSRHGEKKELKIIGNTIAQSSTEVKEDMEQLMGLEECYEKDEECLSRRMNMETHLDYIYTQHHKP</sequence>
<evidence type="ECO:0000256" key="9">
    <source>
        <dbReference type="RuleBase" id="RU368031"/>
    </source>
</evidence>
<dbReference type="GO" id="GO:0008083">
    <property type="term" value="F:growth factor activity"/>
    <property type="evidence" value="ECO:0007669"/>
    <property type="project" value="UniProtKB-UniRule"/>
</dbReference>
<evidence type="ECO:0000256" key="4">
    <source>
        <dbReference type="ARBA" id="ARBA00022525"/>
    </source>
</evidence>
<keyword evidence="8 9" id="KW-0339">Growth factor</keyword>
<keyword evidence="3 9" id="KW-0217">Developmental protein</keyword>
<reference evidence="10 13" key="2">
    <citation type="journal article" date="2014" name="BMC Genomics">
        <title>An improved genome release (version Mt4.0) for the model legume Medicago truncatula.</title>
        <authorList>
            <person name="Tang H."/>
            <person name="Krishnakumar V."/>
            <person name="Bidwell S."/>
            <person name="Rosen B."/>
            <person name="Chan A."/>
            <person name="Zhou S."/>
            <person name="Gentzbittel L."/>
            <person name="Childs K.L."/>
            <person name="Yandell M."/>
            <person name="Gundlach H."/>
            <person name="Mayer K.F."/>
            <person name="Schwartz D.C."/>
            <person name="Town C.D."/>
        </authorList>
    </citation>
    <scope>GENOME REANNOTATION</scope>
    <source>
        <strain evidence="10">A17</strain>
        <strain evidence="12 13">cv. Jemalong A17</strain>
    </source>
</reference>
<dbReference type="Pfam" id="PF06404">
    <property type="entry name" value="PSK"/>
    <property type="match status" value="1"/>
</dbReference>
<evidence type="ECO:0000256" key="1">
    <source>
        <dbReference type="ARBA" id="ARBA00004613"/>
    </source>
</evidence>
<dbReference type="KEGG" id="mtr:25483890"/>
<keyword evidence="5 9" id="KW-0765">Sulfation</keyword>
<reference evidence="11" key="4">
    <citation type="journal article" date="2018" name="Nat. Plants">
        <title>Whole-genome landscape of Medicago truncatula symbiotic genes.</title>
        <authorList>
            <person name="Pecrix Y."/>
            <person name="Gamas P."/>
            <person name="Carrere S."/>
        </authorList>
    </citation>
    <scope>NUCLEOTIDE SEQUENCE</scope>
    <source>
        <tissue evidence="11">Leaves</tissue>
    </source>
</reference>
<evidence type="ECO:0000313" key="10">
    <source>
        <dbReference type="EMBL" id="KEH42096.1"/>
    </source>
</evidence>
<dbReference type="GO" id="GO:0030154">
    <property type="term" value="P:cell differentiation"/>
    <property type="evidence" value="ECO:0007669"/>
    <property type="project" value="UniProtKB-UniRule"/>
</dbReference>
<dbReference type="AlphaFoldDB" id="A0A072VKD5"/>
<evidence type="ECO:0000256" key="6">
    <source>
        <dbReference type="ARBA" id="ARBA00022729"/>
    </source>
</evidence>
<dbReference type="PANTHER" id="PTHR33285">
    <property type="entry name" value="PHYTOSULFOKINES 3"/>
    <property type="match status" value="1"/>
</dbReference>
<evidence type="ECO:0000313" key="11">
    <source>
        <dbReference type="EMBL" id="RHN79616.1"/>
    </source>
</evidence>
<comment type="PTM">
    <text evidence="9">Sulfation is important for activity and for the binding to a putative membrane receptor.</text>
</comment>
<accession>A0A072VKD5</accession>
<reference evidence="10 13" key="1">
    <citation type="journal article" date="2011" name="Nature">
        <title>The Medicago genome provides insight into the evolution of rhizobial symbioses.</title>
        <authorList>
            <person name="Young N.D."/>
            <person name="Debelle F."/>
            <person name="Oldroyd G.E."/>
            <person name="Geurts R."/>
            <person name="Cannon S.B."/>
            <person name="Udvardi M.K."/>
            <person name="Benedito V.A."/>
            <person name="Mayer K.F."/>
            <person name="Gouzy J."/>
            <person name="Schoof H."/>
            <person name="Van de Peer Y."/>
            <person name="Proost S."/>
            <person name="Cook D.R."/>
            <person name="Meyers B.C."/>
            <person name="Spannagl M."/>
            <person name="Cheung F."/>
            <person name="De Mita S."/>
            <person name="Krishnakumar V."/>
            <person name="Gundlach H."/>
            <person name="Zhou S."/>
            <person name="Mudge J."/>
            <person name="Bharti A.K."/>
            <person name="Murray J.D."/>
            <person name="Naoumkina M.A."/>
            <person name="Rosen B."/>
            <person name="Silverstein K.A."/>
            <person name="Tang H."/>
            <person name="Rombauts S."/>
            <person name="Zhao P.X."/>
            <person name="Zhou P."/>
            <person name="Barbe V."/>
            <person name="Bardou P."/>
            <person name="Bechner M."/>
            <person name="Bellec A."/>
            <person name="Berger A."/>
            <person name="Berges H."/>
            <person name="Bidwell S."/>
            <person name="Bisseling T."/>
            <person name="Choisne N."/>
            <person name="Couloux A."/>
            <person name="Denny R."/>
            <person name="Deshpande S."/>
            <person name="Dai X."/>
            <person name="Doyle J.J."/>
            <person name="Dudez A.M."/>
            <person name="Farmer A.D."/>
            <person name="Fouteau S."/>
            <person name="Franken C."/>
            <person name="Gibelin C."/>
            <person name="Gish J."/>
            <person name="Goldstein S."/>
            <person name="Gonzalez A.J."/>
            <person name="Green P.J."/>
            <person name="Hallab A."/>
            <person name="Hartog M."/>
            <person name="Hua A."/>
            <person name="Humphray S.J."/>
            <person name="Jeong D.H."/>
            <person name="Jing Y."/>
            <person name="Jocker A."/>
            <person name="Kenton S.M."/>
            <person name="Kim D.J."/>
            <person name="Klee K."/>
            <person name="Lai H."/>
            <person name="Lang C."/>
            <person name="Lin S."/>
            <person name="Macmil S.L."/>
            <person name="Magdelenat G."/>
            <person name="Matthews L."/>
            <person name="McCorrison J."/>
            <person name="Monaghan E.L."/>
            <person name="Mun J.H."/>
            <person name="Najar F.Z."/>
            <person name="Nicholson C."/>
            <person name="Noirot C."/>
            <person name="O'Bleness M."/>
            <person name="Paule C.R."/>
            <person name="Poulain J."/>
            <person name="Prion F."/>
            <person name="Qin B."/>
            <person name="Qu C."/>
            <person name="Retzel E.F."/>
            <person name="Riddle C."/>
            <person name="Sallet E."/>
            <person name="Samain S."/>
            <person name="Samson N."/>
            <person name="Sanders I."/>
            <person name="Saurat O."/>
            <person name="Scarpelli C."/>
            <person name="Schiex T."/>
            <person name="Segurens B."/>
            <person name="Severin A.J."/>
            <person name="Sherrier D.J."/>
            <person name="Shi R."/>
            <person name="Sims S."/>
            <person name="Singer S.R."/>
            <person name="Sinharoy S."/>
            <person name="Sterck L."/>
            <person name="Viollet A."/>
            <person name="Wang B.B."/>
            <person name="Wang K."/>
            <person name="Wang M."/>
            <person name="Wang X."/>
            <person name="Warfsmann J."/>
            <person name="Weissenbach J."/>
            <person name="White D.D."/>
            <person name="White J.D."/>
            <person name="Wiley G.B."/>
            <person name="Wincker P."/>
            <person name="Xing Y."/>
            <person name="Yang L."/>
            <person name="Yao Z."/>
            <person name="Ying F."/>
            <person name="Zhai J."/>
            <person name="Zhou L."/>
            <person name="Zuber A."/>
            <person name="Denarie J."/>
            <person name="Dixon R.A."/>
            <person name="May G.D."/>
            <person name="Schwartz D.C."/>
            <person name="Rogers J."/>
            <person name="Quetier F."/>
            <person name="Town C.D."/>
            <person name="Roe B.A."/>
        </authorList>
    </citation>
    <scope>NUCLEOTIDE SEQUENCE [LARGE SCALE GENOMIC DNA]</scope>
    <source>
        <strain evidence="10">A17</strain>
        <strain evidence="12 13">cv. Jemalong A17</strain>
    </source>
</reference>
<dbReference type="GO" id="GO:0008283">
    <property type="term" value="P:cell population proliferation"/>
    <property type="evidence" value="ECO:0007669"/>
    <property type="project" value="UniProtKB-UniRule"/>
</dbReference>
<evidence type="ECO:0000256" key="2">
    <source>
        <dbReference type="ARBA" id="ARBA00010781"/>
    </source>
</evidence>
<dbReference type="GO" id="GO:0005576">
    <property type="term" value="C:extracellular region"/>
    <property type="evidence" value="ECO:0007669"/>
    <property type="project" value="UniProtKB-SubCell"/>
</dbReference>
<feature type="chain" id="PRO_5014500700" description="Phytosulfokine" evidence="9">
    <location>
        <begin position="20"/>
        <end position="93"/>
    </location>
</feature>
<dbReference type="PANTHER" id="PTHR33285:SF33">
    <property type="entry name" value="PHYTOSULFOKINE"/>
    <property type="match status" value="1"/>
</dbReference>
<keyword evidence="6 9" id="KW-0732">Signal</keyword>
<evidence type="ECO:0000256" key="5">
    <source>
        <dbReference type="ARBA" id="ARBA00022641"/>
    </source>
</evidence>
<comment type="subcellular location">
    <subcellularLocation>
        <location evidence="1 9">Secreted</location>
    </subcellularLocation>
</comment>
<keyword evidence="13" id="KW-1185">Reference proteome</keyword>
<evidence type="ECO:0000256" key="8">
    <source>
        <dbReference type="ARBA" id="ARBA00023030"/>
    </source>
</evidence>
<feature type="signal peptide" evidence="9">
    <location>
        <begin position="1"/>
        <end position="19"/>
    </location>
</feature>
<dbReference type="InterPro" id="IPR009438">
    <property type="entry name" value="Phytosulfokine"/>
</dbReference>
<keyword evidence="4 9" id="KW-0964">Secreted</keyword>
<keyword evidence="7 9" id="KW-0221">Differentiation</keyword>
<gene>
    <name evidence="12" type="primary">25483890</name>
    <name evidence="10" type="ordered locus">MTR_1g061120</name>
    <name evidence="11" type="ORF">MtrunA17_Chr1g0179271</name>
</gene>
<comment type="PTM">
    <text evidence="9">PSK-alpha is produced by endopeptidase digestion. PSK-beta is produced from PSK-alpha by exopeptidase digestion.</text>
</comment>
<proteinExistence type="inferred from homology"/>
<dbReference type="EMBL" id="CM001217">
    <property type="protein sequence ID" value="KEH42096.1"/>
    <property type="molecule type" value="Genomic_DNA"/>
</dbReference>
<organism evidence="10 13">
    <name type="scientific">Medicago truncatula</name>
    <name type="common">Barrel medic</name>
    <name type="synonym">Medicago tribuloides</name>
    <dbReference type="NCBI Taxonomy" id="3880"/>
    <lineage>
        <taxon>Eukaryota</taxon>
        <taxon>Viridiplantae</taxon>
        <taxon>Streptophyta</taxon>
        <taxon>Embryophyta</taxon>
        <taxon>Tracheophyta</taxon>
        <taxon>Spermatophyta</taxon>
        <taxon>Magnoliopsida</taxon>
        <taxon>eudicotyledons</taxon>
        <taxon>Gunneridae</taxon>
        <taxon>Pentapetalae</taxon>
        <taxon>rosids</taxon>
        <taxon>fabids</taxon>
        <taxon>Fabales</taxon>
        <taxon>Fabaceae</taxon>
        <taxon>Papilionoideae</taxon>
        <taxon>50 kb inversion clade</taxon>
        <taxon>NPAAA clade</taxon>
        <taxon>Hologalegina</taxon>
        <taxon>IRL clade</taxon>
        <taxon>Trifolieae</taxon>
        <taxon>Medicago</taxon>
    </lineage>
</organism>
<dbReference type="HOGENOM" id="CLU_132277_1_0_1"/>
<dbReference type="OrthoDB" id="1914102at2759"/>
<evidence type="ECO:0000256" key="3">
    <source>
        <dbReference type="ARBA" id="ARBA00022473"/>
    </source>
</evidence>
<dbReference type="Proteomes" id="UP000265566">
    <property type="component" value="Chromosome 1"/>
</dbReference>
<evidence type="ECO:0000256" key="7">
    <source>
        <dbReference type="ARBA" id="ARBA00022782"/>
    </source>
</evidence>
<comment type="function">
    <text evidence="9">Promotes plant cell differentiation, organogenesis and somatic embryogenesis as well as cell proliferation.</text>
</comment>
<reference evidence="12" key="3">
    <citation type="submission" date="2015-04" db="UniProtKB">
        <authorList>
            <consortium name="EnsemblPlants"/>
        </authorList>
    </citation>
    <scope>IDENTIFICATION</scope>
    <source>
        <strain evidence="12">cv. Jemalong A17</strain>
    </source>
</reference>
<dbReference type="Gramene" id="rna3433">
    <property type="protein sequence ID" value="RHN79616.1"/>
    <property type="gene ID" value="gene3433"/>
</dbReference>
<name>A0A072VKD5_MEDTR</name>
<dbReference type="EnsemblPlants" id="KEH42096">
    <property type="protein sequence ID" value="KEH42096"/>
    <property type="gene ID" value="MTR_1g061120"/>
</dbReference>